<evidence type="ECO:0000313" key="3">
    <source>
        <dbReference type="RefSeq" id="XP_039137760.1"/>
    </source>
</evidence>
<dbReference type="PANTHER" id="PTHR34953:SF1">
    <property type="entry name" value="ALPHA_BETA HYDROLASE RELATED PROTEIN"/>
    <property type="match status" value="1"/>
</dbReference>
<feature type="transmembrane region" description="Helical" evidence="1">
    <location>
        <begin position="12"/>
        <end position="32"/>
    </location>
</feature>
<sequence>MAKSSPLRWAKTIFFLISMTASLLLVCAPPLLVAILDFVLPSALLSAASNPPLSLYFVFSQLRNFDFSITLVDVPLVSIARSFLILCVYSVWDGKGPYLGIAMASNLISFAYVLFKTVAFYGVASMEITGSREGRLIEALFLSSLALAMAHIVVAYRTNCRERRKLLVYRIRHRSSTGTELQG</sequence>
<reference evidence="3" key="1">
    <citation type="submission" date="2025-08" db="UniProtKB">
        <authorList>
            <consortium name="RefSeq"/>
        </authorList>
    </citation>
    <scope>IDENTIFICATION</scope>
</reference>
<evidence type="ECO:0000256" key="1">
    <source>
        <dbReference type="SAM" id="Phobius"/>
    </source>
</evidence>
<feature type="transmembrane region" description="Helical" evidence="1">
    <location>
        <begin position="98"/>
        <end position="124"/>
    </location>
</feature>
<accession>A0AB40CCV4</accession>
<feature type="transmembrane region" description="Helical" evidence="1">
    <location>
        <begin position="71"/>
        <end position="92"/>
    </location>
</feature>
<dbReference type="PANTHER" id="PTHR34953">
    <property type="entry name" value="ALPHA/BETA HYDROLASE RELATED PROTEIN"/>
    <property type="match status" value="1"/>
</dbReference>
<name>A0AB40CCV4_DIOCR</name>
<keyword evidence="1" id="KW-0472">Membrane</keyword>
<keyword evidence="1" id="KW-0812">Transmembrane</keyword>
<dbReference type="AlphaFoldDB" id="A0AB40CCV4"/>
<protein>
    <submittedName>
        <fullName evidence="3">Uncharacterized protein LOC120275293</fullName>
    </submittedName>
</protein>
<gene>
    <name evidence="3" type="primary">LOC120275293</name>
</gene>
<dbReference type="RefSeq" id="XP_039137760.1">
    <property type="nucleotide sequence ID" value="XM_039281826.1"/>
</dbReference>
<keyword evidence="2" id="KW-1185">Reference proteome</keyword>
<proteinExistence type="predicted"/>
<feature type="transmembrane region" description="Helical" evidence="1">
    <location>
        <begin position="136"/>
        <end position="156"/>
    </location>
</feature>
<evidence type="ECO:0000313" key="2">
    <source>
        <dbReference type="Proteomes" id="UP001515500"/>
    </source>
</evidence>
<dbReference type="Proteomes" id="UP001515500">
    <property type="component" value="Chromosome 14"/>
</dbReference>
<organism evidence="2 3">
    <name type="scientific">Dioscorea cayennensis subsp. rotundata</name>
    <name type="common">White Guinea yam</name>
    <name type="synonym">Dioscorea rotundata</name>
    <dbReference type="NCBI Taxonomy" id="55577"/>
    <lineage>
        <taxon>Eukaryota</taxon>
        <taxon>Viridiplantae</taxon>
        <taxon>Streptophyta</taxon>
        <taxon>Embryophyta</taxon>
        <taxon>Tracheophyta</taxon>
        <taxon>Spermatophyta</taxon>
        <taxon>Magnoliopsida</taxon>
        <taxon>Liliopsida</taxon>
        <taxon>Dioscoreales</taxon>
        <taxon>Dioscoreaceae</taxon>
        <taxon>Dioscorea</taxon>
    </lineage>
</organism>
<dbReference type="GeneID" id="120275293"/>
<keyword evidence="1" id="KW-1133">Transmembrane helix</keyword>